<protein>
    <submittedName>
        <fullName evidence="2">Chromosome partitioning protein</fullName>
    </submittedName>
</protein>
<feature type="compositionally biased region" description="Low complexity" evidence="1">
    <location>
        <begin position="7"/>
        <end position="21"/>
    </location>
</feature>
<evidence type="ECO:0000313" key="2">
    <source>
        <dbReference type="EMBL" id="WSA35646.1"/>
    </source>
</evidence>
<dbReference type="PANTHER" id="PTHR43384">
    <property type="entry name" value="SEPTUM SITE-DETERMINING PROTEIN MIND HOMOLOG, CHLOROPLASTIC-RELATED"/>
    <property type="match status" value="1"/>
</dbReference>
<evidence type="ECO:0000256" key="1">
    <source>
        <dbReference type="SAM" id="MobiDB-lite"/>
    </source>
</evidence>
<feature type="compositionally biased region" description="Polar residues" evidence="1">
    <location>
        <begin position="177"/>
        <end position="189"/>
    </location>
</feature>
<sequence>MPFSLDHPAAPVPVASPHSQATARTVEGPGEPARGHAGRQDDPPPAAVAGIFSGGRPALPDPTPDPAGTTRADGVHPTVEAPTAHSPTTGGNEAGDPTTGGNGTGSPTTSGNGAGGGARMPAESPWAQPPQRPATTAVEPGPGPGAAGLAPAPQSAVPRQALLHHQSPAQRDPADQSPPQQNPAGQSPPQRDPAGQAPSPHAPPQNAAQGPVPHDPAGQGTPVGPATNLGADPAAQPDPGANVAAAQPDLGADPATAQQAAPPGPYPPQQAGPYPPQQAAPPGPYPPQQGGPPGPYPPRQASPPGPYPPQQGAPTPPGPYPPGWYPPTWQQAAPGAPAPDPQQAYQPAEGVTAVPPAQPDANWHPGITTPPTAEDFARRRQIRPADPVAAMGVRAVANRMGLRLAPGRHEQELRRDIETVRRNFGGLRQVTVVNPKGGAGKTVAILLLAMTFGQKRGGYVLAWDNNETQGTLGMRAQQDFHSRTVRDMLRDLGQFQGPHGRVGDLSQYVRSQGEGMFDVLASDESATGGEMLTAAAFAEIREVVSRFYKLIFVDTGNNVRAQNWQAAMDATDQLLVTMSARNDSAETAARMLDHLEQSGRQRLVRQAVTVVSMPPSRKEIDLPAIQEHFAARTRAVLLAPYERLIDTGEPIRYGGLSAATRDAWLKIAAAVAEGL</sequence>
<name>A0ABZ1EN12_9ACTN</name>
<dbReference type="Gene3D" id="3.40.50.300">
    <property type="entry name" value="P-loop containing nucleotide triphosphate hydrolases"/>
    <property type="match status" value="1"/>
</dbReference>
<proteinExistence type="predicted"/>
<dbReference type="InterPro" id="IPR050625">
    <property type="entry name" value="ParA/MinD_ATPase"/>
</dbReference>
<accession>A0ABZ1EN12</accession>
<dbReference type="SUPFAM" id="SSF52540">
    <property type="entry name" value="P-loop containing nucleoside triphosphate hydrolases"/>
    <property type="match status" value="1"/>
</dbReference>
<feature type="compositionally biased region" description="Low complexity" evidence="1">
    <location>
        <begin position="230"/>
        <end position="241"/>
    </location>
</feature>
<reference evidence="2 3" key="1">
    <citation type="submission" date="2022-10" db="EMBL/GenBank/DDBJ databases">
        <title>The complete genomes of actinobacterial strains from the NBC collection.</title>
        <authorList>
            <person name="Joergensen T.S."/>
            <person name="Alvarez Arevalo M."/>
            <person name="Sterndorff E.B."/>
            <person name="Faurdal D."/>
            <person name="Vuksanovic O."/>
            <person name="Mourched A.-S."/>
            <person name="Charusanti P."/>
            <person name="Shaw S."/>
            <person name="Blin K."/>
            <person name="Weber T."/>
        </authorList>
    </citation>
    <scope>NUCLEOTIDE SEQUENCE [LARGE SCALE GENOMIC DNA]</scope>
    <source>
        <strain evidence="2 3">NBC 01809</strain>
    </source>
</reference>
<dbReference type="PANTHER" id="PTHR43384:SF14">
    <property type="entry name" value="ESX-1 SECRETION-ASSOCIATED PROTEIN ESPI"/>
    <property type="match status" value="1"/>
</dbReference>
<organism evidence="2 3">
    <name type="scientific">Micromonospora peucetia</name>
    <dbReference type="NCBI Taxonomy" id="47871"/>
    <lineage>
        <taxon>Bacteria</taxon>
        <taxon>Bacillati</taxon>
        <taxon>Actinomycetota</taxon>
        <taxon>Actinomycetes</taxon>
        <taxon>Micromonosporales</taxon>
        <taxon>Micromonosporaceae</taxon>
        <taxon>Micromonospora</taxon>
    </lineage>
</organism>
<feature type="compositionally biased region" description="Low complexity" evidence="1">
    <location>
        <begin position="326"/>
        <end position="348"/>
    </location>
</feature>
<dbReference type="InterPro" id="IPR027417">
    <property type="entry name" value="P-loop_NTPase"/>
</dbReference>
<keyword evidence="3" id="KW-1185">Reference proteome</keyword>
<feature type="compositionally biased region" description="Pro residues" evidence="1">
    <location>
        <begin position="262"/>
        <end position="325"/>
    </location>
</feature>
<feature type="region of interest" description="Disordered" evidence="1">
    <location>
        <begin position="1"/>
        <end position="372"/>
    </location>
</feature>
<dbReference type="Proteomes" id="UP001334804">
    <property type="component" value="Chromosome"/>
</dbReference>
<gene>
    <name evidence="2" type="ORF">OIE14_12500</name>
</gene>
<evidence type="ECO:0000313" key="3">
    <source>
        <dbReference type="Proteomes" id="UP001334804"/>
    </source>
</evidence>
<dbReference type="EMBL" id="CP109071">
    <property type="protein sequence ID" value="WSA35646.1"/>
    <property type="molecule type" value="Genomic_DNA"/>
</dbReference>
<feature type="compositionally biased region" description="Low complexity" evidence="1">
    <location>
        <begin position="251"/>
        <end position="261"/>
    </location>
</feature>